<evidence type="ECO:0000259" key="5">
    <source>
        <dbReference type="PROSITE" id="PS50932"/>
    </source>
</evidence>
<dbReference type="SUPFAM" id="SSF53822">
    <property type="entry name" value="Periplasmic binding protein-like I"/>
    <property type="match status" value="1"/>
</dbReference>
<dbReference type="PROSITE" id="PS00356">
    <property type="entry name" value="HTH_LACI_1"/>
    <property type="match status" value="1"/>
</dbReference>
<gene>
    <name evidence="6" type="ORF">EDD28_1579</name>
</gene>
<feature type="region of interest" description="Disordered" evidence="4">
    <location>
        <begin position="338"/>
        <end position="369"/>
    </location>
</feature>
<evidence type="ECO:0000313" key="6">
    <source>
        <dbReference type="EMBL" id="ROR96986.1"/>
    </source>
</evidence>
<keyword evidence="1" id="KW-0805">Transcription regulation</keyword>
<feature type="domain" description="HTH lacI-type" evidence="5">
    <location>
        <begin position="5"/>
        <end position="59"/>
    </location>
</feature>
<dbReference type="Gene3D" id="3.40.50.2300">
    <property type="match status" value="2"/>
</dbReference>
<evidence type="ECO:0000256" key="3">
    <source>
        <dbReference type="ARBA" id="ARBA00023163"/>
    </source>
</evidence>
<dbReference type="RefSeq" id="WP_123739092.1">
    <property type="nucleotide sequence ID" value="NZ_RKHQ01000001.1"/>
</dbReference>
<dbReference type="InterPro" id="IPR000843">
    <property type="entry name" value="HTH_LacI"/>
</dbReference>
<proteinExistence type="predicted"/>
<dbReference type="Proteomes" id="UP000275356">
    <property type="component" value="Unassembled WGS sequence"/>
</dbReference>
<dbReference type="PANTHER" id="PTHR30146:SF109">
    <property type="entry name" value="HTH-TYPE TRANSCRIPTIONAL REGULATOR GALS"/>
    <property type="match status" value="1"/>
</dbReference>
<dbReference type="PANTHER" id="PTHR30146">
    <property type="entry name" value="LACI-RELATED TRANSCRIPTIONAL REPRESSOR"/>
    <property type="match status" value="1"/>
</dbReference>
<keyword evidence="3" id="KW-0804">Transcription</keyword>
<comment type="caution">
    <text evidence="6">The sequence shown here is derived from an EMBL/GenBank/DDBJ whole genome shotgun (WGS) entry which is preliminary data.</text>
</comment>
<dbReference type="Gene3D" id="1.10.260.40">
    <property type="entry name" value="lambda repressor-like DNA-binding domains"/>
    <property type="match status" value="1"/>
</dbReference>
<dbReference type="SUPFAM" id="SSF47413">
    <property type="entry name" value="lambda repressor-like DNA-binding domains"/>
    <property type="match status" value="1"/>
</dbReference>
<name>A0A3N2DB55_9MICO</name>
<dbReference type="CDD" id="cd06293">
    <property type="entry name" value="PBP1_LacI-like"/>
    <property type="match status" value="1"/>
</dbReference>
<accession>A0A3N2DB55</accession>
<dbReference type="GO" id="GO:0003700">
    <property type="term" value="F:DNA-binding transcription factor activity"/>
    <property type="evidence" value="ECO:0007669"/>
    <property type="project" value="TreeGrafter"/>
</dbReference>
<dbReference type="PROSITE" id="PS50932">
    <property type="entry name" value="HTH_LACI_2"/>
    <property type="match status" value="1"/>
</dbReference>
<feature type="compositionally biased region" description="Basic and acidic residues" evidence="4">
    <location>
        <begin position="343"/>
        <end position="369"/>
    </location>
</feature>
<evidence type="ECO:0000256" key="4">
    <source>
        <dbReference type="SAM" id="MobiDB-lite"/>
    </source>
</evidence>
<dbReference type="GO" id="GO:0000976">
    <property type="term" value="F:transcription cis-regulatory region binding"/>
    <property type="evidence" value="ECO:0007669"/>
    <property type="project" value="TreeGrafter"/>
</dbReference>
<keyword evidence="2" id="KW-0238">DNA-binding</keyword>
<dbReference type="InterPro" id="IPR028082">
    <property type="entry name" value="Peripla_BP_I"/>
</dbReference>
<dbReference type="OrthoDB" id="37081at2"/>
<dbReference type="InterPro" id="IPR010982">
    <property type="entry name" value="Lambda_DNA-bd_dom_sf"/>
</dbReference>
<dbReference type="AlphaFoldDB" id="A0A3N2DB55"/>
<evidence type="ECO:0000256" key="2">
    <source>
        <dbReference type="ARBA" id="ARBA00023125"/>
    </source>
</evidence>
<dbReference type="Pfam" id="PF13377">
    <property type="entry name" value="Peripla_BP_3"/>
    <property type="match status" value="1"/>
</dbReference>
<evidence type="ECO:0000313" key="7">
    <source>
        <dbReference type="Proteomes" id="UP000275356"/>
    </source>
</evidence>
<protein>
    <submittedName>
        <fullName evidence="6">LacI family transcriptional regulator</fullName>
    </submittedName>
</protein>
<evidence type="ECO:0000256" key="1">
    <source>
        <dbReference type="ARBA" id="ARBA00023015"/>
    </source>
</evidence>
<reference evidence="6 7" key="1">
    <citation type="submission" date="2018-11" db="EMBL/GenBank/DDBJ databases">
        <title>Sequencing the genomes of 1000 actinobacteria strains.</title>
        <authorList>
            <person name="Klenk H.-P."/>
        </authorList>
    </citation>
    <scope>NUCLEOTIDE SEQUENCE [LARGE SCALE GENOMIC DNA]</scope>
    <source>
        <strain evidence="6 7">DSM 13521</strain>
    </source>
</reference>
<organism evidence="6 7">
    <name type="scientific">Salana multivorans</name>
    <dbReference type="NCBI Taxonomy" id="120377"/>
    <lineage>
        <taxon>Bacteria</taxon>
        <taxon>Bacillati</taxon>
        <taxon>Actinomycetota</taxon>
        <taxon>Actinomycetes</taxon>
        <taxon>Micrococcales</taxon>
        <taxon>Beutenbergiaceae</taxon>
        <taxon>Salana</taxon>
    </lineage>
</organism>
<dbReference type="EMBL" id="RKHQ01000001">
    <property type="protein sequence ID" value="ROR96986.1"/>
    <property type="molecule type" value="Genomic_DNA"/>
</dbReference>
<dbReference type="CDD" id="cd01392">
    <property type="entry name" value="HTH_LacI"/>
    <property type="match status" value="1"/>
</dbReference>
<keyword evidence="7" id="KW-1185">Reference proteome</keyword>
<dbReference type="InterPro" id="IPR046335">
    <property type="entry name" value="LacI/GalR-like_sensor"/>
</dbReference>
<sequence length="369" mass="39288">MRSRPSVTDVARLAGVSVGTVSNVLNRPGRVSPATRERVERAIAQLEFVPSGSARQLRAGVAQSVGAVVLDLGNPFFTAVTRGIEDRLTPEGIALIVASSDELPSRESERLVLLEQHGVRGILVTPSSDDLDQYEALRRRGTPVVLMDAGLGTGFPTVAVDDVLGGRLAVQHLLDLGHRRIAVVTGPSTIRQCVDRVVGARLAVADAGLDPDEVLVEVPVPALNADEGEEVAHRLLARQEQWRPTGIFCVNDLLALGALRTLLRAGVSVPGQMAVVGYDDVPFASMLMVPLTTIRQPTHQIGWSAADLLLTLNASDAGADDAGRPAPEVQFAPELVVRLSSDPSRDPERASERDPERAPTRDRGPAQAD</sequence>
<dbReference type="Pfam" id="PF00356">
    <property type="entry name" value="LacI"/>
    <property type="match status" value="1"/>
</dbReference>
<dbReference type="SMART" id="SM00354">
    <property type="entry name" value="HTH_LACI"/>
    <property type="match status" value="1"/>
</dbReference>